<feature type="transmembrane region" description="Helical" evidence="1">
    <location>
        <begin position="194"/>
        <end position="218"/>
    </location>
</feature>
<reference evidence="2 3" key="1">
    <citation type="submission" date="2021-06" db="EMBL/GenBank/DDBJ databases">
        <authorList>
            <person name="Sun Q."/>
            <person name="Li D."/>
        </authorList>
    </citation>
    <scope>NUCLEOTIDE SEQUENCE [LARGE SCALE GENOMIC DNA]</scope>
    <source>
        <strain evidence="2 3">MSJ-5</strain>
    </source>
</reference>
<dbReference type="PANTHER" id="PTHR37305:SF1">
    <property type="entry name" value="MEMBRANE PROTEIN"/>
    <property type="match status" value="1"/>
</dbReference>
<evidence type="ECO:0000256" key="1">
    <source>
        <dbReference type="SAM" id="Phobius"/>
    </source>
</evidence>
<feature type="transmembrane region" description="Helical" evidence="1">
    <location>
        <begin position="326"/>
        <end position="343"/>
    </location>
</feature>
<evidence type="ECO:0000313" key="3">
    <source>
        <dbReference type="Proteomes" id="UP000779508"/>
    </source>
</evidence>
<feature type="transmembrane region" description="Helical" evidence="1">
    <location>
        <begin position="385"/>
        <end position="405"/>
    </location>
</feature>
<comment type="caution">
    <text evidence="2">The sequence shown here is derived from an EMBL/GenBank/DDBJ whole genome shotgun (WGS) entry which is preliminary data.</text>
</comment>
<dbReference type="PANTHER" id="PTHR37305">
    <property type="entry name" value="INTEGRAL MEMBRANE PROTEIN-RELATED"/>
    <property type="match status" value="1"/>
</dbReference>
<proteinExistence type="predicted"/>
<protein>
    <recommendedName>
        <fullName evidence="4">ABC transporter permease</fullName>
    </recommendedName>
</protein>
<keyword evidence="1" id="KW-0812">Transmembrane</keyword>
<gene>
    <name evidence="2" type="ORF">KQI88_01395</name>
</gene>
<evidence type="ECO:0000313" key="2">
    <source>
        <dbReference type="EMBL" id="MBU5675071.1"/>
    </source>
</evidence>
<name>A0ABS6FYW1_9FIRM</name>
<accession>A0ABS6FYW1</accession>
<evidence type="ECO:0008006" key="4">
    <source>
        <dbReference type="Google" id="ProtNLM"/>
    </source>
</evidence>
<organism evidence="2 3">
    <name type="scientific">Alkaliphilus flagellatus</name>
    <dbReference type="NCBI Taxonomy" id="2841507"/>
    <lineage>
        <taxon>Bacteria</taxon>
        <taxon>Bacillati</taxon>
        <taxon>Bacillota</taxon>
        <taxon>Clostridia</taxon>
        <taxon>Peptostreptococcales</taxon>
        <taxon>Natronincolaceae</taxon>
        <taxon>Alkaliphilus</taxon>
    </lineage>
</organism>
<dbReference type="EMBL" id="JAHLQK010000001">
    <property type="protein sequence ID" value="MBU5675071.1"/>
    <property type="molecule type" value="Genomic_DNA"/>
</dbReference>
<keyword evidence="1" id="KW-1133">Transmembrane helix</keyword>
<sequence length="415" mass="46981">MITLINYELTKLFCRRSTKILLIASFLLCLILLVGSLLTFQIIDSDMNIRKGMSAIEYDRTTQKQFAGEYTNMEAKALLAEIEAVCNNPQYRRTENQPANNPSPLTDQAYYKYLKKYDPIWTIINYQQAFPELIAKVERGDLFQIYQHNAKSLDDMKDIPDPDLNNPVAQKLTVMYKNVEIPFHIDYIEGWNKLIYGFSHILALLISAIVIICLAPIFSDEYSTGAAAILLTTKHGKNKLIKAKVAAAFTFSTSVFFIFALLYTAFYGLTYGFSGATSSLQTSADFIISPYNLTMVGLFLRVLGIGYLGLMFLTAITLFISSKSRNAYTALIPLAAILFLPLIDLSRISKVLHKILLLFPIHVMRVSEIYPMANFYNIFGLLVDQVLMAIIVSILLIFMFVPFSYRAFKSYQVQG</sequence>
<dbReference type="RefSeq" id="WP_216414575.1">
    <property type="nucleotide sequence ID" value="NZ_JAHLQK010000001.1"/>
</dbReference>
<feature type="transmembrane region" description="Helical" evidence="1">
    <location>
        <begin position="245"/>
        <end position="269"/>
    </location>
</feature>
<feature type="transmembrane region" description="Helical" evidence="1">
    <location>
        <begin position="20"/>
        <end position="43"/>
    </location>
</feature>
<feature type="transmembrane region" description="Helical" evidence="1">
    <location>
        <begin position="298"/>
        <end position="320"/>
    </location>
</feature>
<keyword evidence="3" id="KW-1185">Reference proteome</keyword>
<dbReference type="Proteomes" id="UP000779508">
    <property type="component" value="Unassembled WGS sequence"/>
</dbReference>
<keyword evidence="1" id="KW-0472">Membrane</keyword>